<accession>A0ABT3GDW8</accession>
<protein>
    <submittedName>
        <fullName evidence="2">Uncharacterized protein</fullName>
    </submittedName>
</protein>
<organism evidence="2 3">
    <name type="scientific">Luteolibacter arcticus</name>
    <dbReference type="NCBI Taxonomy" id="1581411"/>
    <lineage>
        <taxon>Bacteria</taxon>
        <taxon>Pseudomonadati</taxon>
        <taxon>Verrucomicrobiota</taxon>
        <taxon>Verrucomicrobiia</taxon>
        <taxon>Verrucomicrobiales</taxon>
        <taxon>Verrucomicrobiaceae</taxon>
        <taxon>Luteolibacter</taxon>
    </lineage>
</organism>
<sequence length="191" mass="20856">MIILGAVAGILIPLASAQEPARKPMRDVVTHDDIVEAARQAKDQAPLPVFKPLEGEDPSVVNRPKDLLSRSDIFSYLGQATLVPKKAVLHFPKELESRGGLKEQSKFIPWIDFYAANRSWIRTVAVSRAQAEGREPMDEDTVKSFAKEKRLVVATYQEGPISVNRYEDPATKTAAVPGKAPAVPTSTAAKP</sequence>
<dbReference type="Proteomes" id="UP001320876">
    <property type="component" value="Unassembled WGS sequence"/>
</dbReference>
<evidence type="ECO:0000256" key="1">
    <source>
        <dbReference type="SAM" id="MobiDB-lite"/>
    </source>
</evidence>
<gene>
    <name evidence="2" type="ORF">OKA05_04530</name>
</gene>
<evidence type="ECO:0000313" key="3">
    <source>
        <dbReference type="Proteomes" id="UP001320876"/>
    </source>
</evidence>
<name>A0ABT3GDW8_9BACT</name>
<dbReference type="EMBL" id="JAPDDT010000001">
    <property type="protein sequence ID" value="MCW1921806.1"/>
    <property type="molecule type" value="Genomic_DNA"/>
</dbReference>
<feature type="region of interest" description="Disordered" evidence="1">
    <location>
        <begin position="170"/>
        <end position="191"/>
    </location>
</feature>
<evidence type="ECO:0000313" key="2">
    <source>
        <dbReference type="EMBL" id="MCW1921806.1"/>
    </source>
</evidence>
<reference evidence="2 3" key="1">
    <citation type="submission" date="2022-10" db="EMBL/GenBank/DDBJ databases">
        <title>Luteolibacter arcticus strain CCTCC AB 2014275, whole genome shotgun sequencing project.</title>
        <authorList>
            <person name="Zhao G."/>
            <person name="Shen L."/>
        </authorList>
    </citation>
    <scope>NUCLEOTIDE SEQUENCE [LARGE SCALE GENOMIC DNA]</scope>
    <source>
        <strain evidence="2 3">CCTCC AB 2014275</strain>
    </source>
</reference>
<proteinExistence type="predicted"/>
<keyword evidence="3" id="KW-1185">Reference proteome</keyword>
<dbReference type="RefSeq" id="WP_264485915.1">
    <property type="nucleotide sequence ID" value="NZ_JAPDDT010000001.1"/>
</dbReference>
<comment type="caution">
    <text evidence="2">The sequence shown here is derived from an EMBL/GenBank/DDBJ whole genome shotgun (WGS) entry which is preliminary data.</text>
</comment>